<dbReference type="EMBL" id="AP022839">
    <property type="protein sequence ID" value="BCA93913.1"/>
    <property type="molecule type" value="Genomic_DNA"/>
</dbReference>
<dbReference type="RefSeq" id="WP_173235829.1">
    <property type="nucleotide sequence ID" value="NZ_AP022839.1"/>
</dbReference>
<reference evidence="1" key="1">
    <citation type="journal article" date="2020" name="Microbiol. Resour. Announc.">
        <title>Complete Genome Sequence of Novel Psychrotolerant Legionella Strain TUM19329, Isolated from Antarctic Lake Sediment.</title>
        <authorList>
            <person name="Shimada S."/>
            <person name="Nakai R."/>
            <person name="Aoki K."/>
            <person name="Shimoeda N."/>
            <person name="Ohno G."/>
            <person name="Miyazaki Y."/>
            <person name="Kudoh S."/>
            <person name="Imura S."/>
            <person name="Watanabe K."/>
            <person name="Ishii Y."/>
            <person name="Tateda K."/>
        </authorList>
    </citation>
    <scope>NUCLEOTIDE SEQUENCE [LARGE SCALE GENOMIC DNA]</scope>
    <source>
        <strain evidence="1">TUM19329</strain>
    </source>
</reference>
<dbReference type="Proteomes" id="UP000502894">
    <property type="component" value="Chromosome"/>
</dbReference>
<name>A0A6F8T111_9GAMM</name>
<evidence type="ECO:0000313" key="2">
    <source>
        <dbReference type="Proteomes" id="UP000502894"/>
    </source>
</evidence>
<dbReference type="KEGG" id="lant:TUM19329_02740"/>
<dbReference type="Gene3D" id="3.40.1360.10">
    <property type="match status" value="1"/>
</dbReference>
<dbReference type="InterPro" id="IPR025048">
    <property type="entry name" value="DUF3987"/>
</dbReference>
<evidence type="ECO:0008006" key="3">
    <source>
        <dbReference type="Google" id="ProtNLM"/>
    </source>
</evidence>
<sequence length="704" mass="79090">MDKETLKPIAKKLAGHYAKNELNEGYIPQALHVYDDDKGNVIYIRIRLKHPDGRKWIRPFHFCADKNVWIFGEPKLKTLKPLYHLSNLVKNSQGHVWIVEGEYKVDCLERLGFIATTSRGSSSIAAVDWEPLRGRNIIIWRDFDDSGLCYAQEVSSLLESLNCRIRYVDVAELGLAEKCDVVDWLKMNPEANQETLYGLPFIDELPIEMAQAHEWPEPLALTTTIEQQDYPLDVLPLIIREAVIEVQSYTKAPMALVAASALSSISLTCQTYIDIQRDGKLCGPTGLFMVTIADSGERKSTCDNFFTKAIYEYEQSKAVKAKSLIKKYDAQKEAWQAQCDGVKNEIRKKAAKGECTQDLESRLVSLGFTKPEPPKVPRLIYSDVTPEALKSNLAMVWPSAGIISSEGGIVFGAHSMNKDTVMRNLATYNQGWDGKGIPTDRRTSESFGAQEVRLTMAVQVQEITIKEFTSRLGSLARGIGYFARVLFSWPASTQGQRFFTAAPEWWPHLAIFQQRITQILNSPPPIKNDVLTPKLMSLAPLAKLAWIKFHDTIEGELHQGGDLYEFRDVASKLADNAARLAALLSFFEFGDSEEVSAESFDGASLIALWHLNESKRFFGELSLSPELASADRLEGWLIRYCKKNKVHAVPTSAVLQNGPSCVRKTSDMRLALCELQERYRARLNIDTTPNCIELNPALLNKNES</sequence>
<dbReference type="InterPro" id="IPR034154">
    <property type="entry name" value="TOPRIM_DnaG/twinkle"/>
</dbReference>
<accession>A0A6F8T111</accession>
<protein>
    <recommendedName>
        <fullName evidence="3">DUF3987 domain-containing protein</fullName>
    </recommendedName>
</protein>
<organism evidence="1 2">
    <name type="scientific">Legionella antarctica</name>
    <dbReference type="NCBI Taxonomy" id="2708020"/>
    <lineage>
        <taxon>Bacteria</taxon>
        <taxon>Pseudomonadati</taxon>
        <taxon>Pseudomonadota</taxon>
        <taxon>Gammaproteobacteria</taxon>
        <taxon>Legionellales</taxon>
        <taxon>Legionellaceae</taxon>
        <taxon>Legionella</taxon>
    </lineage>
</organism>
<evidence type="ECO:0000313" key="1">
    <source>
        <dbReference type="EMBL" id="BCA93913.1"/>
    </source>
</evidence>
<dbReference type="Pfam" id="PF13148">
    <property type="entry name" value="DUF3987"/>
    <property type="match status" value="1"/>
</dbReference>
<keyword evidence="2" id="KW-1185">Reference proteome</keyword>
<dbReference type="AlphaFoldDB" id="A0A6F8T111"/>
<proteinExistence type="predicted"/>
<gene>
    <name evidence="1" type="ORF">TUM19329_02740</name>
</gene>
<dbReference type="CDD" id="cd01029">
    <property type="entry name" value="TOPRIM_primases"/>
    <property type="match status" value="1"/>
</dbReference>